<dbReference type="SUPFAM" id="SSF55040">
    <property type="entry name" value="Molybdenum cofactor biosynthesis protein C, MoaC"/>
    <property type="match status" value="1"/>
</dbReference>
<name>A0ABT0U1W4_9BACT</name>
<dbReference type="InterPro" id="IPR002820">
    <property type="entry name" value="Mopterin_CF_biosynth-C_dom"/>
</dbReference>
<dbReference type="Gene3D" id="3.30.70.640">
    <property type="entry name" value="Molybdopterin cofactor biosynthesis C (MoaC) domain"/>
    <property type="match status" value="1"/>
</dbReference>
<feature type="binding site" evidence="7">
    <location>
        <begin position="130"/>
        <end position="131"/>
    </location>
    <ligand>
        <name>substrate</name>
    </ligand>
</feature>
<evidence type="ECO:0000256" key="2">
    <source>
        <dbReference type="ARBA" id="ARBA00005046"/>
    </source>
</evidence>
<comment type="catalytic activity">
    <reaction evidence="1 7">
        <text>(8S)-3',8-cyclo-7,8-dihydroguanosine 5'-triphosphate = cyclic pyranopterin phosphate + diphosphate</text>
        <dbReference type="Rhea" id="RHEA:49580"/>
        <dbReference type="ChEBI" id="CHEBI:33019"/>
        <dbReference type="ChEBI" id="CHEBI:59648"/>
        <dbReference type="ChEBI" id="CHEBI:131766"/>
        <dbReference type="EC" id="4.6.1.17"/>
    </reaction>
</comment>
<evidence type="ECO:0000256" key="7">
    <source>
        <dbReference type="HAMAP-Rule" id="MF_01224"/>
    </source>
</evidence>
<keyword evidence="10" id="KW-1185">Reference proteome</keyword>
<evidence type="ECO:0000256" key="1">
    <source>
        <dbReference type="ARBA" id="ARBA00001637"/>
    </source>
</evidence>
<comment type="function">
    <text evidence="6 7">Catalyzes the conversion of (8S)-3',8-cyclo-7,8-dihydroguanosine 5'-triphosphate to cyclic pyranopterin monophosphate (cPMP).</text>
</comment>
<evidence type="ECO:0000313" key="10">
    <source>
        <dbReference type="Proteomes" id="UP001202961"/>
    </source>
</evidence>
<evidence type="ECO:0000256" key="6">
    <source>
        <dbReference type="ARBA" id="ARBA00055087"/>
    </source>
</evidence>
<dbReference type="EMBL" id="JAMQBK010000023">
    <property type="protein sequence ID" value="MCM2370478.1"/>
    <property type="molecule type" value="Genomic_DNA"/>
</dbReference>
<comment type="subunit">
    <text evidence="7">Homohexamer; trimer of dimers.</text>
</comment>
<dbReference type="RefSeq" id="WP_250928148.1">
    <property type="nucleotide sequence ID" value="NZ_JAMQBK010000023.1"/>
</dbReference>
<dbReference type="PANTHER" id="PTHR22960">
    <property type="entry name" value="MOLYBDOPTERIN COFACTOR SYNTHESIS PROTEIN A"/>
    <property type="match status" value="1"/>
</dbReference>
<dbReference type="CDD" id="cd01420">
    <property type="entry name" value="MoaC_PE"/>
    <property type="match status" value="1"/>
</dbReference>
<evidence type="ECO:0000313" key="9">
    <source>
        <dbReference type="EMBL" id="MCM2370478.1"/>
    </source>
</evidence>
<keyword evidence="5 7" id="KW-0456">Lyase</keyword>
<organism evidence="9 10">
    <name type="scientific">Aporhodopirellula aestuarii</name>
    <dbReference type="NCBI Taxonomy" id="2950107"/>
    <lineage>
        <taxon>Bacteria</taxon>
        <taxon>Pseudomonadati</taxon>
        <taxon>Planctomycetota</taxon>
        <taxon>Planctomycetia</taxon>
        <taxon>Pirellulales</taxon>
        <taxon>Pirellulaceae</taxon>
        <taxon>Aporhodopirellula</taxon>
    </lineage>
</organism>
<dbReference type="PANTHER" id="PTHR22960:SF29">
    <property type="entry name" value="CYCLIC PYRANOPTERIN MONOPHOSPHATE SYNTHASE"/>
    <property type="match status" value="1"/>
</dbReference>
<comment type="similarity">
    <text evidence="7">Belongs to the MoaC family.</text>
</comment>
<feature type="binding site" evidence="7">
    <location>
        <begin position="80"/>
        <end position="82"/>
    </location>
    <ligand>
        <name>substrate</name>
    </ligand>
</feature>
<dbReference type="NCBIfam" id="NF006870">
    <property type="entry name" value="PRK09364.1"/>
    <property type="match status" value="1"/>
</dbReference>
<dbReference type="Pfam" id="PF01967">
    <property type="entry name" value="MoaC"/>
    <property type="match status" value="1"/>
</dbReference>
<evidence type="ECO:0000259" key="8">
    <source>
        <dbReference type="Pfam" id="PF01967"/>
    </source>
</evidence>
<feature type="domain" description="Molybdopterin cofactor biosynthesis C (MoaC)" evidence="8">
    <location>
        <begin position="20"/>
        <end position="167"/>
    </location>
</feature>
<comment type="pathway">
    <text evidence="2 7">Cofactor biosynthesis; molybdopterin biosynthesis.</text>
</comment>
<reference evidence="9 10" key="1">
    <citation type="journal article" date="2022" name="Syst. Appl. Microbiol.">
        <title>Rhodopirellula aestuarii sp. nov., a novel member of the genus Rhodopirellula isolated from brackish sediments collected in the Tagus River estuary, Portugal.</title>
        <authorList>
            <person name="Vitorino I.R."/>
            <person name="Klimek D."/>
            <person name="Calusinska M."/>
            <person name="Lobo-da-Cunha A."/>
            <person name="Vasconcelos V."/>
            <person name="Lage O.M."/>
        </authorList>
    </citation>
    <scope>NUCLEOTIDE SEQUENCE [LARGE SCALE GENOMIC DNA]</scope>
    <source>
        <strain evidence="9 10">ICT_H3.1</strain>
    </source>
</reference>
<dbReference type="Proteomes" id="UP001202961">
    <property type="component" value="Unassembled WGS sequence"/>
</dbReference>
<protein>
    <recommendedName>
        <fullName evidence="3 7">Cyclic pyranopterin monophosphate synthase</fullName>
        <ecNumber evidence="3 7">4.6.1.17</ecNumber>
    </recommendedName>
    <alternativeName>
        <fullName evidence="7">Molybdenum cofactor biosynthesis protein C</fullName>
    </alternativeName>
</protein>
<dbReference type="NCBIfam" id="TIGR00581">
    <property type="entry name" value="moaC"/>
    <property type="match status" value="1"/>
</dbReference>
<dbReference type="GO" id="GO:0061799">
    <property type="term" value="F:cyclic pyranopterin monophosphate synthase activity"/>
    <property type="evidence" value="ECO:0007669"/>
    <property type="project" value="UniProtKB-EC"/>
</dbReference>
<dbReference type="InterPro" id="IPR050105">
    <property type="entry name" value="MoCo_biosynth_MoaA/MoaC"/>
</dbReference>
<gene>
    <name evidence="7 9" type="primary">moaC</name>
    <name evidence="9" type="ORF">NB063_07545</name>
</gene>
<dbReference type="InterPro" id="IPR036522">
    <property type="entry name" value="MoaC_sf"/>
</dbReference>
<proteinExistence type="inferred from homology"/>
<dbReference type="HAMAP" id="MF_01224_B">
    <property type="entry name" value="MoaC_B"/>
    <property type="match status" value="1"/>
</dbReference>
<sequence>MSQSDSLGSTHFDDAGNAHMVDITAKPITARAATASSAIRMNTTAAQAVRTGNSCKGDVLSVARLAAIGATKWTSTLIPLCHAIPIEGVHVEFEWLSPSESAANDPADGHSETLRCSATVRTTYKTGVEMEAMTAASVAALTVYDMLKSVDRSMVIVETRLDSKEGGRSGVFSRL</sequence>
<evidence type="ECO:0000256" key="5">
    <source>
        <dbReference type="ARBA" id="ARBA00023239"/>
    </source>
</evidence>
<accession>A0ABT0U1W4</accession>
<comment type="caution">
    <text evidence="9">The sequence shown here is derived from an EMBL/GenBank/DDBJ whole genome shotgun (WGS) entry which is preliminary data.</text>
</comment>
<feature type="active site" evidence="7">
    <location>
        <position position="145"/>
    </location>
</feature>
<dbReference type="InterPro" id="IPR023045">
    <property type="entry name" value="MoaC"/>
</dbReference>
<evidence type="ECO:0000256" key="3">
    <source>
        <dbReference type="ARBA" id="ARBA00012575"/>
    </source>
</evidence>
<dbReference type="InterPro" id="IPR047594">
    <property type="entry name" value="MoaC_bact/euk"/>
</dbReference>
<keyword evidence="4 7" id="KW-0501">Molybdenum cofactor biosynthesis</keyword>
<dbReference type="EC" id="4.6.1.17" evidence="3 7"/>
<evidence type="ECO:0000256" key="4">
    <source>
        <dbReference type="ARBA" id="ARBA00023150"/>
    </source>
</evidence>